<dbReference type="Proteomes" id="UP001151478">
    <property type="component" value="Unassembled WGS sequence"/>
</dbReference>
<protein>
    <submittedName>
        <fullName evidence="1">Crp/Fnr family transcriptional regulator</fullName>
    </submittedName>
</protein>
<dbReference type="SUPFAM" id="SSF51206">
    <property type="entry name" value="cAMP-binding domain-like"/>
    <property type="match status" value="1"/>
</dbReference>
<comment type="caution">
    <text evidence="1">The sequence shown here is derived from an EMBL/GenBank/DDBJ whole genome shotgun (WGS) entry which is preliminary data.</text>
</comment>
<dbReference type="EMBL" id="JAOSLC020000003">
    <property type="protein sequence ID" value="MDD7915755.1"/>
    <property type="molecule type" value="Genomic_DNA"/>
</dbReference>
<sequence length="188" mass="21584">MIQEIINSIYPLSVNSLNELESLVEIENYQKGEIFIKKDRPNKKEYFLLDGICKSFLISPEGEEITLSFFSSKAILSPYNTRTQKKASMLNFKSLTNISLATIGAKKFEMLMVNNLNIREFGNTVLRTELSNKVDKEIGMASLTAKERLLKFREQYPLLENLIPHTDIASYLGITNISLSRLRRELVR</sequence>
<evidence type="ECO:0000313" key="2">
    <source>
        <dbReference type="Proteomes" id="UP001151478"/>
    </source>
</evidence>
<reference evidence="1" key="1">
    <citation type="submission" date="2023-02" db="EMBL/GenBank/DDBJ databases">
        <title>Polaribacter ponticola sp. nov., isolated from seawater.</title>
        <authorList>
            <person name="Baek J.H."/>
            <person name="Kim J.M."/>
            <person name="Choi D.G."/>
            <person name="Jeon C.O."/>
        </authorList>
    </citation>
    <scope>NUCLEOTIDE SEQUENCE</scope>
    <source>
        <strain evidence="1">MSW5</strain>
    </source>
</reference>
<dbReference type="InterPro" id="IPR014710">
    <property type="entry name" value="RmlC-like_jellyroll"/>
</dbReference>
<dbReference type="Gene3D" id="2.60.120.10">
    <property type="entry name" value="Jelly Rolls"/>
    <property type="match status" value="1"/>
</dbReference>
<gene>
    <name evidence="1" type="ORF">N5A56_015605</name>
</gene>
<evidence type="ECO:0000313" key="1">
    <source>
        <dbReference type="EMBL" id="MDD7915755.1"/>
    </source>
</evidence>
<proteinExistence type="predicted"/>
<dbReference type="RefSeq" id="WP_265726517.1">
    <property type="nucleotide sequence ID" value="NZ_JAOSLC020000003.1"/>
</dbReference>
<dbReference type="InterPro" id="IPR018490">
    <property type="entry name" value="cNMP-bd_dom_sf"/>
</dbReference>
<name>A0ABT5SCF2_9FLAO</name>
<keyword evidence="2" id="KW-1185">Reference proteome</keyword>
<organism evidence="1 2">
    <name type="scientific">Polaribacter ponticola</name>
    <dbReference type="NCBI Taxonomy" id="2978475"/>
    <lineage>
        <taxon>Bacteria</taxon>
        <taxon>Pseudomonadati</taxon>
        <taxon>Bacteroidota</taxon>
        <taxon>Flavobacteriia</taxon>
        <taxon>Flavobacteriales</taxon>
        <taxon>Flavobacteriaceae</taxon>
    </lineage>
</organism>
<accession>A0ABT5SCF2</accession>